<protein>
    <submittedName>
        <fullName evidence="3">Variable surface protein Vir12-like</fullName>
    </submittedName>
</protein>
<reference evidence="3 4" key="1">
    <citation type="journal article" date="2008" name="Nature">
        <title>Comparative genomics of the neglected human malaria parasite Plasmodium vivax.</title>
        <authorList>
            <person name="Carlton J.M."/>
            <person name="Adams J.H."/>
            <person name="Silva J.C."/>
            <person name="Bidwell S.L."/>
            <person name="Lorenzi H."/>
            <person name="Caler E."/>
            <person name="Crabtree J."/>
            <person name="Angiuoli S.V."/>
            <person name="Merino E.F."/>
            <person name="Amedeo P."/>
            <person name="Cheng Q."/>
            <person name="Coulson R.M."/>
            <person name="Crabb B.S."/>
            <person name="Del Portillo H.A."/>
            <person name="Essien K."/>
            <person name="Feldblyum T.V."/>
            <person name="Fernandez-Becerra C."/>
            <person name="Gilson P.R."/>
            <person name="Gueye A.H."/>
            <person name="Guo X."/>
            <person name="Kang'a S."/>
            <person name="Kooij T.W."/>
            <person name="Korsinczky M."/>
            <person name="Meyer E.V."/>
            <person name="Nene V."/>
            <person name="Paulsen I."/>
            <person name="White O."/>
            <person name="Ralph S.A."/>
            <person name="Ren Q."/>
            <person name="Sargeant T.J."/>
            <person name="Salzberg S.L."/>
            <person name="Stoeckert C.J."/>
            <person name="Sullivan S.A."/>
            <person name="Yamamoto M.M."/>
            <person name="Hoffman S.L."/>
            <person name="Wortman J.R."/>
            <person name="Gardner M.J."/>
            <person name="Galinski M.R."/>
            <person name="Barnwell J.W."/>
            <person name="Fraser-Liggett C.M."/>
        </authorList>
    </citation>
    <scope>NUCLEOTIDE SEQUENCE [LARGE SCALE GENOMIC DNA]</scope>
    <source>
        <strain evidence="3 4">Salvador I</strain>
    </source>
</reference>
<gene>
    <name evidence="3" type="ORF">PVX_013620</name>
</gene>
<accession>A5KD25</accession>
<keyword evidence="2" id="KW-0812">Transmembrane</keyword>
<name>A5KD25_PLAVS</name>
<dbReference type="GeneID" id="5471776"/>
<organism evidence="3 4">
    <name type="scientific">Plasmodium vivax (strain Salvador I)</name>
    <dbReference type="NCBI Taxonomy" id="126793"/>
    <lineage>
        <taxon>Eukaryota</taxon>
        <taxon>Sar</taxon>
        <taxon>Alveolata</taxon>
        <taxon>Apicomplexa</taxon>
        <taxon>Aconoidasida</taxon>
        <taxon>Haemosporida</taxon>
        <taxon>Plasmodiidae</taxon>
        <taxon>Plasmodium</taxon>
        <taxon>Plasmodium (Plasmodium)</taxon>
    </lineage>
</organism>
<keyword evidence="4" id="KW-1185">Reference proteome</keyword>
<dbReference type="Pfam" id="PF05795">
    <property type="entry name" value="Plasmodium_Vir"/>
    <property type="match status" value="1"/>
</dbReference>
<dbReference type="VEuPathDB" id="PlasmoDB:PVX_013620"/>
<keyword evidence="2" id="KW-1133">Transmembrane helix</keyword>
<keyword evidence="2" id="KW-0472">Membrane</keyword>
<dbReference type="RefSeq" id="XP_001612536.1">
    <property type="nucleotide sequence ID" value="XM_001612486.1"/>
</dbReference>
<dbReference type="OMA" id="CYKVSKH"/>
<evidence type="ECO:0000256" key="2">
    <source>
        <dbReference type="SAM" id="Phobius"/>
    </source>
</evidence>
<evidence type="ECO:0000313" key="3">
    <source>
        <dbReference type="EMBL" id="EDL42743.1"/>
    </source>
</evidence>
<feature type="transmembrane region" description="Helical" evidence="2">
    <location>
        <begin position="455"/>
        <end position="475"/>
    </location>
</feature>
<feature type="compositionally biased region" description="Acidic residues" evidence="1">
    <location>
        <begin position="364"/>
        <end position="374"/>
    </location>
</feature>
<dbReference type="InterPro" id="IPR008780">
    <property type="entry name" value="Plasmodium_Vir"/>
</dbReference>
<dbReference type="KEGG" id="pvx:PVX_013620"/>
<proteinExistence type="predicted"/>
<dbReference type="InParanoid" id="A5KD25"/>
<dbReference type="AlphaFoldDB" id="A5KD25"/>
<dbReference type="Proteomes" id="UP000008333">
    <property type="component" value="Unassembled WGS sequence"/>
</dbReference>
<dbReference type="STRING" id="126793.A5KD25"/>
<feature type="region of interest" description="Disordered" evidence="1">
    <location>
        <begin position="226"/>
        <end position="374"/>
    </location>
</feature>
<sequence length="537" mass="59399">MALLEENNWENHLGKLPSYEEYKKLDAVDIKDYSDGFCEKDLGSPKKEDKELCYKVSKHLKILSGLSGDKLKHGCFYFQYWFYDQIRKHYSTGNTINNETVSGKLFDLVQLKIDKSSNLLPCKCYVFVTPEGGKEEKDLHDYFENHKYIDCTKSDKPTCEKYVRYVTYIDKLFQKKEDNCCDEDDLWDPLCEPYINCNNKYRPDGLLTKLQTELKALDAKVKEVPKAVGGEDAPGAVVENKAAGSDGPGSEKKAPGIAGAEEAKQLRAKPVAAKPVGEDPAAAEPLAAKPAAAESGGLPPEVAKPPATVSGGTESGGGKPAEVKPEVVKQETVGPAEQEAPPPPPAPRETVQQQPAPLEPKESLDEEEVAEVAEDGVEEVDEVAEEGEPGQLEGEAAVILQDTATFSAPSLEDSGAAVHAAPYYSAELAGNGAPLTNVDAHSTLGTTHEELDSNFFRNVIMAIAVLGTIFFLFYYNRSSRLESSLRKKKKKKGKIFEHNYYEEYEKKLQMYGSEETFLDSETDRLYLNYHPDQDTYY</sequence>
<feature type="compositionally biased region" description="Low complexity" evidence="1">
    <location>
        <begin position="278"/>
        <end position="294"/>
    </location>
</feature>
<evidence type="ECO:0000313" key="4">
    <source>
        <dbReference type="Proteomes" id="UP000008333"/>
    </source>
</evidence>
<comment type="caution">
    <text evidence="3">The sequence shown here is derived from an EMBL/GenBank/DDBJ whole genome shotgun (WGS) entry which is preliminary data.</text>
</comment>
<evidence type="ECO:0000256" key="1">
    <source>
        <dbReference type="SAM" id="MobiDB-lite"/>
    </source>
</evidence>
<dbReference type="EMBL" id="AAKM01000097">
    <property type="protein sequence ID" value="EDL42743.1"/>
    <property type="molecule type" value="Genomic_DNA"/>
</dbReference>
<dbReference type="PhylomeDB" id="A5KD25"/>